<dbReference type="PIRSF" id="PIRSF018266">
    <property type="entry name" value="FecR"/>
    <property type="match status" value="1"/>
</dbReference>
<dbReference type="Gene3D" id="3.55.50.30">
    <property type="match status" value="1"/>
</dbReference>
<reference evidence="4 5" key="1">
    <citation type="submission" date="2017-10" db="EMBL/GenBank/DDBJ databases">
        <title>The draft genome sequence of Lewinella nigricans NBRC 102662.</title>
        <authorList>
            <person name="Wang K."/>
        </authorList>
    </citation>
    <scope>NUCLEOTIDE SEQUENCE [LARGE SCALE GENOMIC DNA]</scope>
    <source>
        <strain evidence="4 5">NBRC 102662</strain>
    </source>
</reference>
<dbReference type="Proteomes" id="UP000223913">
    <property type="component" value="Unassembled WGS sequence"/>
</dbReference>
<dbReference type="AlphaFoldDB" id="A0A2D0NAS6"/>
<dbReference type="RefSeq" id="WP_099151171.1">
    <property type="nucleotide sequence ID" value="NZ_PDUD01000021.1"/>
</dbReference>
<feature type="domain" description="FecR protein" evidence="2">
    <location>
        <begin position="123"/>
        <end position="209"/>
    </location>
</feature>
<dbReference type="Pfam" id="PF04773">
    <property type="entry name" value="FecR"/>
    <property type="match status" value="1"/>
</dbReference>
<gene>
    <name evidence="4" type="ORF">CRP01_16535</name>
</gene>
<dbReference type="PANTHER" id="PTHR30273">
    <property type="entry name" value="PERIPLASMIC SIGNAL SENSOR AND SIGMA FACTOR ACTIVATOR FECR-RELATED"/>
    <property type="match status" value="1"/>
</dbReference>
<sequence length="326" mass="36323">MKDIYQNYDAVQLAADEDFIRWVKNGTPEANASWQSWLDRHPEKREEVETARVLVQRIRFEPAKPAVDTDRLWARIQADKDKPAVVKPVGGRRRFLFGMAGAVAAAIALILFIVFGIERPNLVSTEYQEHLAVTLPDQSQVQLNAASTLSYDDSGRRIELDGEAFFAVEKGSSFVVKTDRGTVEVLGTQFNVYSRNDRFRVKCTEGRVQVTAPGDADGVILTPGMACELGADGRLVVENLSGLEAEVDWLKDIYRFDNQPLRAVFEEIERQFGVKIEADASISSINHVGFFEGNSLDSALFQVTLPHNLESSIEGKKVSIKQADTE</sequence>
<accession>A0A2D0NAS6</accession>
<organism evidence="4 5">
    <name type="scientific">Flavilitoribacter nigricans (strain ATCC 23147 / DSM 23189 / NBRC 102662 / NCIMB 1420 / SS-2)</name>
    <name type="common">Lewinella nigricans</name>
    <dbReference type="NCBI Taxonomy" id="1122177"/>
    <lineage>
        <taxon>Bacteria</taxon>
        <taxon>Pseudomonadati</taxon>
        <taxon>Bacteroidota</taxon>
        <taxon>Saprospiria</taxon>
        <taxon>Saprospirales</taxon>
        <taxon>Lewinellaceae</taxon>
        <taxon>Flavilitoribacter</taxon>
    </lineage>
</organism>
<comment type="caution">
    <text evidence="4">The sequence shown here is derived from an EMBL/GenBank/DDBJ whole genome shotgun (WGS) entry which is preliminary data.</text>
</comment>
<dbReference type="Gene3D" id="2.60.120.1440">
    <property type="match status" value="1"/>
</dbReference>
<dbReference type="InterPro" id="IPR006860">
    <property type="entry name" value="FecR"/>
</dbReference>
<evidence type="ECO:0000256" key="1">
    <source>
        <dbReference type="SAM" id="Phobius"/>
    </source>
</evidence>
<proteinExistence type="predicted"/>
<name>A0A2D0NAS6_FLAN2</name>
<evidence type="ECO:0000259" key="3">
    <source>
        <dbReference type="Pfam" id="PF16344"/>
    </source>
</evidence>
<evidence type="ECO:0000313" key="4">
    <source>
        <dbReference type="EMBL" id="PHN05595.1"/>
    </source>
</evidence>
<dbReference type="OrthoDB" id="1523489at2"/>
<dbReference type="PANTHER" id="PTHR30273:SF2">
    <property type="entry name" value="PROTEIN FECR"/>
    <property type="match status" value="1"/>
</dbReference>
<keyword evidence="1" id="KW-1133">Transmembrane helix</keyword>
<feature type="transmembrane region" description="Helical" evidence="1">
    <location>
        <begin position="95"/>
        <end position="117"/>
    </location>
</feature>
<dbReference type="GO" id="GO:0016989">
    <property type="term" value="F:sigma factor antagonist activity"/>
    <property type="evidence" value="ECO:0007669"/>
    <property type="project" value="TreeGrafter"/>
</dbReference>
<dbReference type="InterPro" id="IPR012373">
    <property type="entry name" value="Ferrdict_sens_TM"/>
</dbReference>
<evidence type="ECO:0000259" key="2">
    <source>
        <dbReference type="Pfam" id="PF04773"/>
    </source>
</evidence>
<feature type="domain" description="Protein FecR C-terminal" evidence="3">
    <location>
        <begin position="254"/>
        <end position="320"/>
    </location>
</feature>
<keyword evidence="1" id="KW-0472">Membrane</keyword>
<dbReference type="InterPro" id="IPR032508">
    <property type="entry name" value="FecR_C"/>
</dbReference>
<protein>
    <submittedName>
        <fullName evidence="4">Uncharacterized protein</fullName>
    </submittedName>
</protein>
<keyword evidence="1" id="KW-0812">Transmembrane</keyword>
<evidence type="ECO:0000313" key="5">
    <source>
        <dbReference type="Proteomes" id="UP000223913"/>
    </source>
</evidence>
<dbReference type="Pfam" id="PF16344">
    <property type="entry name" value="FecR_C"/>
    <property type="match status" value="1"/>
</dbReference>
<keyword evidence="5" id="KW-1185">Reference proteome</keyword>
<dbReference type="EMBL" id="PDUD01000021">
    <property type="protein sequence ID" value="PHN05595.1"/>
    <property type="molecule type" value="Genomic_DNA"/>
</dbReference>